<gene>
    <name evidence="2" type="ORF">EXU28_04495</name>
</gene>
<evidence type="ECO:0000313" key="2">
    <source>
        <dbReference type="EMBL" id="RZG48034.1"/>
    </source>
</evidence>
<feature type="chain" id="PRO_5020236497" evidence="1">
    <location>
        <begin position="28"/>
        <end position="160"/>
    </location>
</feature>
<proteinExistence type="predicted"/>
<dbReference type="EMBL" id="SGSQ01000005">
    <property type="protein sequence ID" value="RZG48034.1"/>
    <property type="molecule type" value="Genomic_DNA"/>
</dbReference>
<keyword evidence="1" id="KW-0732">Signal</keyword>
<evidence type="ECO:0000256" key="1">
    <source>
        <dbReference type="SAM" id="SignalP"/>
    </source>
</evidence>
<name>A0A4V2DNC9_9GAMM</name>
<accession>A0A4V2DNC9</accession>
<keyword evidence="3" id="KW-1185">Reference proteome</keyword>
<feature type="signal peptide" evidence="1">
    <location>
        <begin position="1"/>
        <end position="27"/>
    </location>
</feature>
<dbReference type="Gene3D" id="3.10.450.50">
    <property type="match status" value="1"/>
</dbReference>
<dbReference type="Proteomes" id="UP000293863">
    <property type="component" value="Unassembled WGS sequence"/>
</dbReference>
<evidence type="ECO:0000313" key="3">
    <source>
        <dbReference type="Proteomes" id="UP000293863"/>
    </source>
</evidence>
<reference evidence="2 3" key="1">
    <citation type="submission" date="2019-02" db="EMBL/GenBank/DDBJ databases">
        <title>The Batch Genome Submission of Acinetobacter spp. strains.</title>
        <authorList>
            <person name="Qin J."/>
            <person name="Hu Y."/>
            <person name="Ye H."/>
            <person name="Wei L."/>
            <person name="Feng Y."/>
            <person name="Zong Z."/>
        </authorList>
    </citation>
    <scope>NUCLEOTIDE SEQUENCE [LARGE SCALE GENOMIC DNA]</scope>
    <source>
        <strain evidence="2 3">WCHAW060049</strain>
    </source>
</reference>
<sequence>MIYHSKNTFTKIFLMTTILFSSSISFAEQCLSPQKLTEQMYKKHFSGRNDDVKPLAATSIQNLEKYLTKPLAKKIDNDNKCQTKTQMLCNLEFDILTDAQDSPEKPRYNITQISNTQVNVMISGVDYKKKITLKFAQENGCSKISDILYPTHQSLNHLLK</sequence>
<protein>
    <submittedName>
        <fullName evidence="2">DUF3828 domain-containing protein</fullName>
    </submittedName>
</protein>
<comment type="caution">
    <text evidence="2">The sequence shown here is derived from an EMBL/GenBank/DDBJ whole genome shotgun (WGS) entry which is preliminary data.</text>
</comment>
<organism evidence="2 3">
    <name type="scientific">Acinetobacter wuhouensis</name>
    <dbReference type="NCBI Taxonomy" id="1879050"/>
    <lineage>
        <taxon>Bacteria</taxon>
        <taxon>Pseudomonadati</taxon>
        <taxon>Pseudomonadota</taxon>
        <taxon>Gammaproteobacteria</taxon>
        <taxon>Moraxellales</taxon>
        <taxon>Moraxellaceae</taxon>
        <taxon>Acinetobacter</taxon>
    </lineage>
</organism>
<dbReference type="AlphaFoldDB" id="A0A4V2DNC9"/>